<feature type="compositionally biased region" description="Low complexity" evidence="1">
    <location>
        <begin position="199"/>
        <end position="217"/>
    </location>
</feature>
<gene>
    <name evidence="2" type="ORF">CLV72_102341</name>
</gene>
<dbReference type="AlphaFoldDB" id="A0A2T0Q9Y6"/>
<evidence type="ECO:0000313" key="3">
    <source>
        <dbReference type="Proteomes" id="UP000237846"/>
    </source>
</evidence>
<feature type="compositionally biased region" description="Basic residues" evidence="1">
    <location>
        <begin position="262"/>
        <end position="273"/>
    </location>
</feature>
<comment type="caution">
    <text evidence="2">The sequence shown here is derived from an EMBL/GenBank/DDBJ whole genome shotgun (WGS) entry which is preliminary data.</text>
</comment>
<sequence length="273" mass="29666">MESTGPLNPGIRRLCFSADLKSYGSRDDVGQYEAQRALPKVLETSCRRAGLERAHWTRQPQGDGELALLPPGIDEARTISGLVRELRVALFHYNRDRAEHARLRVRLAAHEGIVHLADNGFAGDAVVTVSRLCESEPAKDALERHPGSDLVLIVSDRIFTDVIRHNHDDLLAEDFREVPVSVPAKNFAATAWLHVPGRPASEPAGGERPAAAPGPDGTANTVSGSVGGDAVLGRDVDGSRHVSGDYYERIEMPNAHNTTFGGRHKHYGKPSDR</sequence>
<dbReference type="OrthoDB" id="4553959at2"/>
<reference evidence="2 3" key="1">
    <citation type="submission" date="2018-03" db="EMBL/GenBank/DDBJ databases">
        <title>Genomic Encyclopedia of Archaeal and Bacterial Type Strains, Phase II (KMG-II): from individual species to whole genera.</title>
        <authorList>
            <person name="Goeker M."/>
        </authorList>
    </citation>
    <scope>NUCLEOTIDE SEQUENCE [LARGE SCALE GENOMIC DNA]</scope>
    <source>
        <strain evidence="2 3">DSM 45601</strain>
    </source>
</reference>
<feature type="region of interest" description="Disordered" evidence="1">
    <location>
        <begin position="198"/>
        <end position="273"/>
    </location>
</feature>
<dbReference type="Proteomes" id="UP000237846">
    <property type="component" value="Unassembled WGS sequence"/>
</dbReference>
<name>A0A2T0Q9Y6_9ACTN</name>
<dbReference type="RefSeq" id="WP_106242586.1">
    <property type="nucleotide sequence ID" value="NZ_PVZC01000002.1"/>
</dbReference>
<evidence type="ECO:0000256" key="1">
    <source>
        <dbReference type="SAM" id="MobiDB-lite"/>
    </source>
</evidence>
<feature type="compositionally biased region" description="Basic and acidic residues" evidence="1">
    <location>
        <begin position="232"/>
        <end position="251"/>
    </location>
</feature>
<proteinExistence type="predicted"/>
<keyword evidence="3" id="KW-1185">Reference proteome</keyword>
<evidence type="ECO:0000313" key="2">
    <source>
        <dbReference type="EMBL" id="PRY00709.1"/>
    </source>
</evidence>
<protein>
    <submittedName>
        <fullName evidence="2">Uncharacterized protein</fullName>
    </submittedName>
</protein>
<organism evidence="2 3">
    <name type="scientific">Allonocardiopsis opalescens</name>
    <dbReference type="NCBI Taxonomy" id="1144618"/>
    <lineage>
        <taxon>Bacteria</taxon>
        <taxon>Bacillati</taxon>
        <taxon>Actinomycetota</taxon>
        <taxon>Actinomycetes</taxon>
        <taxon>Streptosporangiales</taxon>
        <taxon>Allonocardiopsis</taxon>
    </lineage>
</organism>
<accession>A0A2T0Q9Y6</accession>
<dbReference type="EMBL" id="PVZC01000002">
    <property type="protein sequence ID" value="PRY00709.1"/>
    <property type="molecule type" value="Genomic_DNA"/>
</dbReference>